<dbReference type="AlphaFoldDB" id="A0A212UGH9"/>
<dbReference type="Gene3D" id="3.30.2290.10">
    <property type="entry name" value="PmbA/TldD superfamily"/>
    <property type="match status" value="1"/>
</dbReference>
<evidence type="ECO:0000256" key="4">
    <source>
        <dbReference type="ARBA" id="ARBA00023049"/>
    </source>
</evidence>
<dbReference type="Pfam" id="PF01523">
    <property type="entry name" value="PmbA_TldD_1st"/>
    <property type="match status" value="1"/>
</dbReference>
<keyword evidence="2" id="KW-0645">Protease</keyword>
<gene>
    <name evidence="8" type="ORF">SAMN06265337_3863</name>
</gene>
<dbReference type="SUPFAM" id="SSF111283">
    <property type="entry name" value="Putative modulator of DNA gyrase, PmbA/TldD"/>
    <property type="match status" value="1"/>
</dbReference>
<dbReference type="InterPro" id="IPR035068">
    <property type="entry name" value="TldD/PmbA_N"/>
</dbReference>
<dbReference type="PANTHER" id="PTHR30624">
    <property type="entry name" value="UNCHARACTERIZED PROTEIN TLDD AND PMBA"/>
    <property type="match status" value="1"/>
</dbReference>
<protein>
    <submittedName>
        <fullName evidence="8">TldD protein</fullName>
    </submittedName>
</protein>
<evidence type="ECO:0000256" key="3">
    <source>
        <dbReference type="ARBA" id="ARBA00022801"/>
    </source>
</evidence>
<organism evidence="8 9">
    <name type="scientific">Hymenobacter gelipurpurascens</name>
    <dbReference type="NCBI Taxonomy" id="89968"/>
    <lineage>
        <taxon>Bacteria</taxon>
        <taxon>Pseudomonadati</taxon>
        <taxon>Bacteroidota</taxon>
        <taxon>Cytophagia</taxon>
        <taxon>Cytophagales</taxon>
        <taxon>Hymenobacteraceae</taxon>
        <taxon>Hymenobacter</taxon>
    </lineage>
</organism>
<dbReference type="GO" id="GO:0006508">
    <property type="term" value="P:proteolysis"/>
    <property type="evidence" value="ECO:0007669"/>
    <property type="project" value="UniProtKB-KW"/>
</dbReference>
<keyword evidence="9" id="KW-1185">Reference proteome</keyword>
<dbReference type="InterPro" id="IPR045570">
    <property type="entry name" value="Metalloprtase-TldD/E_cen_dom"/>
</dbReference>
<evidence type="ECO:0000259" key="6">
    <source>
        <dbReference type="Pfam" id="PF19289"/>
    </source>
</evidence>
<evidence type="ECO:0000259" key="7">
    <source>
        <dbReference type="Pfam" id="PF19290"/>
    </source>
</evidence>
<dbReference type="InterPro" id="IPR002510">
    <property type="entry name" value="Metalloprtase-TldD/E_N"/>
</dbReference>
<dbReference type="EMBL" id="FYEW01000003">
    <property type="protein sequence ID" value="SNC77280.1"/>
    <property type="molecule type" value="Genomic_DNA"/>
</dbReference>
<dbReference type="GO" id="GO:0008237">
    <property type="term" value="F:metallopeptidase activity"/>
    <property type="evidence" value="ECO:0007669"/>
    <property type="project" value="UniProtKB-KW"/>
</dbReference>
<dbReference type="InterPro" id="IPR051463">
    <property type="entry name" value="Peptidase_U62_metallo"/>
</dbReference>
<dbReference type="GO" id="GO:0005829">
    <property type="term" value="C:cytosol"/>
    <property type="evidence" value="ECO:0007669"/>
    <property type="project" value="TreeGrafter"/>
</dbReference>
<evidence type="ECO:0000259" key="5">
    <source>
        <dbReference type="Pfam" id="PF01523"/>
    </source>
</evidence>
<name>A0A212UGH9_9BACT</name>
<dbReference type="PANTHER" id="PTHR30624:SF10">
    <property type="entry name" value="CONSERVED PROTEIN"/>
    <property type="match status" value="1"/>
</dbReference>
<proteinExistence type="inferred from homology"/>
<dbReference type="Pfam" id="PF19290">
    <property type="entry name" value="PmbA_TldD_2nd"/>
    <property type="match status" value="1"/>
</dbReference>
<dbReference type="InterPro" id="IPR045569">
    <property type="entry name" value="Metalloprtase-TldD/E_C"/>
</dbReference>
<keyword evidence="3" id="KW-0378">Hydrolase</keyword>
<feature type="domain" description="Metalloprotease TldD/E N-terminal" evidence="5">
    <location>
        <begin position="98"/>
        <end position="162"/>
    </location>
</feature>
<evidence type="ECO:0000313" key="8">
    <source>
        <dbReference type="EMBL" id="SNC77280.1"/>
    </source>
</evidence>
<sequence>MQPTYAICVVWLQLAGLLAKLHHAFLLYHQTYYLLKRRDFVGLTGLATGALWLPSLPGFAESTPVDPARLLETVDAALNKRMADAALNAAKSAGATYADVRIGRYLNQSIFTREKQVQNIASGESYGAGVRVIANGTWGFAATNIVTEAGLAKASQLAVEIAKANSKVQKQPVQLAPQKGYGEVSWKTPIQRNAFEVPVKEKVELLLAANAKAMDNGANFVNSSLFQINEQKYFASTDGSYIDQDVHRIWPTFSVTAIDKASGKFRSRDALSSPMGLGYEYLTPKAEDKIAGPQGTGLIGYKQSYDILEDATLAAQQAKAKLTAKSVTAGKYDLVLDPNHLGLTIHESVGHPLELDRVLGYEANYAGTSFATLEWKAKNIPYGSKYVNIVADKLQPGSLGAVGYDDEGVKTKEWDLIKEGKLVDYQKIRDQAAIVGQKESDGCCYADSWSTVQFQRMPNVSLKPSATKMSVDEMIKGVDKGIYIAGRGSFSIDQQRYNFQFGGTVFYAIEKGKIAGQLEDVAYQANTQEFWNSCAGSCDQSDYRLFGSFFDGKGQPSQVSAVSHGSATTRFNAVNVINTARKIS</sequence>
<dbReference type="Pfam" id="PF19289">
    <property type="entry name" value="PmbA_TldD_3rd"/>
    <property type="match status" value="1"/>
</dbReference>
<dbReference type="InterPro" id="IPR036059">
    <property type="entry name" value="TldD/PmbA_sf"/>
</dbReference>
<keyword evidence="4" id="KW-0482">Metalloprotease</keyword>
<evidence type="ECO:0000256" key="2">
    <source>
        <dbReference type="ARBA" id="ARBA00022670"/>
    </source>
</evidence>
<evidence type="ECO:0000256" key="1">
    <source>
        <dbReference type="ARBA" id="ARBA00005836"/>
    </source>
</evidence>
<feature type="domain" description="Metalloprotease TldD/E C-terminal" evidence="6">
    <location>
        <begin position="330"/>
        <end position="550"/>
    </location>
</feature>
<dbReference type="Proteomes" id="UP000198131">
    <property type="component" value="Unassembled WGS sequence"/>
</dbReference>
<comment type="similarity">
    <text evidence="1">Belongs to the peptidase U62 family.</text>
</comment>
<evidence type="ECO:0000313" key="9">
    <source>
        <dbReference type="Proteomes" id="UP000198131"/>
    </source>
</evidence>
<reference evidence="9" key="1">
    <citation type="submission" date="2017-06" db="EMBL/GenBank/DDBJ databases">
        <authorList>
            <person name="Varghese N."/>
            <person name="Submissions S."/>
        </authorList>
    </citation>
    <scope>NUCLEOTIDE SEQUENCE [LARGE SCALE GENOMIC DNA]</scope>
    <source>
        <strain evidence="9">DSM 11116</strain>
    </source>
</reference>
<feature type="domain" description="Metalloprotease TldD/E central" evidence="7">
    <location>
        <begin position="195"/>
        <end position="281"/>
    </location>
</feature>
<dbReference type="FunFam" id="3.30.2290.10:FF:000003">
    <property type="entry name" value="Zinc-dependent protease, TldD/PmbA family"/>
    <property type="match status" value="1"/>
</dbReference>
<accession>A0A212UGH9</accession>